<dbReference type="InterPro" id="IPR052025">
    <property type="entry name" value="Xyloglucanase_GH74"/>
</dbReference>
<dbReference type="PANTHER" id="PTHR43739:SF5">
    <property type="entry name" value="EXO-ALPHA-SIALIDASE"/>
    <property type="match status" value="1"/>
</dbReference>
<proteinExistence type="predicted"/>
<dbReference type="GO" id="GO:0010411">
    <property type="term" value="P:xyloglucan metabolic process"/>
    <property type="evidence" value="ECO:0007669"/>
    <property type="project" value="TreeGrafter"/>
</dbReference>
<gene>
    <name evidence="2" type="ORF">IPO85_05320</name>
</gene>
<evidence type="ECO:0000259" key="1">
    <source>
        <dbReference type="Pfam" id="PF18962"/>
    </source>
</evidence>
<feature type="domain" description="Secretion system C-terminal sorting" evidence="1">
    <location>
        <begin position="764"/>
        <end position="830"/>
    </location>
</feature>
<dbReference type="Gene3D" id="2.130.10.10">
    <property type="entry name" value="YVTN repeat-like/Quinoprotein amine dehydrogenase"/>
    <property type="match status" value="2"/>
</dbReference>
<dbReference type="Proteomes" id="UP000808349">
    <property type="component" value="Unassembled WGS sequence"/>
</dbReference>
<comment type="caution">
    <text evidence="2">The sequence shown here is derived from an EMBL/GenBank/DDBJ whole genome shotgun (WGS) entry which is preliminary data.</text>
</comment>
<dbReference type="AlphaFoldDB" id="A0A9D7S6T4"/>
<evidence type="ECO:0000313" key="3">
    <source>
        <dbReference type="Proteomes" id="UP000808349"/>
    </source>
</evidence>
<dbReference type="EMBL" id="JADKFW010000004">
    <property type="protein sequence ID" value="MBK9716927.1"/>
    <property type="molecule type" value="Genomic_DNA"/>
</dbReference>
<accession>A0A9D7S6T4</accession>
<sequence length="831" mass="94627">MNVLTSYAQVVEFERKGVGGGGYMFAPSIDPRNPDHVYLNCDMAGVYETNDGGHHWTLLPYQQLVSTTKAVVQFTNDPKILYTVKRSLTNLQSPLQRGVPAQSIDGGLTWNEINDPTETGIHRLFADPNNYNRLLVSEYNRLFLSIDQGKHWKEIWKPQDEICWIGGVFWDQDQIFVGTGKGLLVSHDGGLQFNLEHFVGANTNDGIFQMVGRKFNNQIQFYLITASSNSLYPWEDIIELRHHITGIFTLDYNTKKWIDFSTTIPSSIKIQWVDMAINQKDTIYLAGHENDLPVILKTIDQGKSWNNIFKAIDNQNISTGYGGDGGPFSYLWGGAALGFDVCDYNSNIIISTEGYSHMSYNGGTSWRQVSIDSAYLNKEGTYSSPQQYFKSSGLDVTTGHQLFWVGKDSFFSCMTDIGNQFTQDSGNTYTFSRNVFYPWGTVAKNNWYRMVADPMDHTIYAVASEINDMYLGYRLYDDDISGGSLVLKSNNYGITWDTLIEMNYPIVWLSMDPTNSSRLYISVVDYQNGGIYKTEDKGKTCKKLLTPPRTEGHPYNILVLKNGDLLVSYSARTLEDRVTLTTSSGIFYSRNQGLSWEDLTPSEMMFYTKDIIIDPHDPLENTWYASVWGRFTTFEGPNNAGNGGIYKTIDRGQTWKRIFQNEMAESMTIHPTKTNAMYVTVEFGGLYYSENVNSEIPSFKRLESFYFPRPKRVFFDPYDKQKIWLTTMGGGIWCGREKEITNTKNIQPIHSCSSINVVQLDHTISLSWPKNYDISKINMFDIYGRNVSTNNLSSNLASTEIHSDQYTNGLYFIHLQNTNNQSVCNQKIIIR</sequence>
<dbReference type="SUPFAM" id="SSF110296">
    <property type="entry name" value="Oligoxyloglucan reducing end-specific cellobiohydrolase"/>
    <property type="match status" value="3"/>
</dbReference>
<evidence type="ECO:0000313" key="2">
    <source>
        <dbReference type="EMBL" id="MBK9716927.1"/>
    </source>
</evidence>
<dbReference type="Pfam" id="PF18962">
    <property type="entry name" value="Por_Secre_tail"/>
    <property type="match status" value="1"/>
</dbReference>
<dbReference type="PANTHER" id="PTHR43739">
    <property type="entry name" value="XYLOGLUCANASE (EUROFUNG)"/>
    <property type="match status" value="1"/>
</dbReference>
<dbReference type="InterPro" id="IPR015943">
    <property type="entry name" value="WD40/YVTN_repeat-like_dom_sf"/>
</dbReference>
<reference evidence="2 3" key="1">
    <citation type="submission" date="2020-10" db="EMBL/GenBank/DDBJ databases">
        <title>Connecting structure to function with the recovery of over 1000 high-quality activated sludge metagenome-assembled genomes encoding full-length rRNA genes using long-read sequencing.</title>
        <authorList>
            <person name="Singleton C.M."/>
            <person name="Petriglieri F."/>
            <person name="Kristensen J.M."/>
            <person name="Kirkegaard R.H."/>
            <person name="Michaelsen T.Y."/>
            <person name="Andersen M.H."/>
            <person name="Karst S.M."/>
            <person name="Dueholm M.S."/>
            <person name="Nielsen P.H."/>
            <person name="Albertsen M."/>
        </authorList>
    </citation>
    <scope>NUCLEOTIDE SEQUENCE [LARGE SCALE GENOMIC DNA]</scope>
    <source>
        <strain evidence="2">Ribe_18-Q3-R11-54_BAT3C.373</strain>
    </source>
</reference>
<dbReference type="InterPro" id="IPR026444">
    <property type="entry name" value="Secre_tail"/>
</dbReference>
<name>A0A9D7S6T4_9BACT</name>
<protein>
    <recommendedName>
        <fullName evidence="1">Secretion system C-terminal sorting domain-containing protein</fullName>
    </recommendedName>
</protein>
<organism evidence="2 3">
    <name type="scientific">Candidatus Defluviibacterium haderslevense</name>
    <dbReference type="NCBI Taxonomy" id="2981993"/>
    <lineage>
        <taxon>Bacteria</taxon>
        <taxon>Pseudomonadati</taxon>
        <taxon>Bacteroidota</taxon>
        <taxon>Saprospiria</taxon>
        <taxon>Saprospirales</taxon>
        <taxon>Saprospiraceae</taxon>
        <taxon>Candidatus Defluviibacterium</taxon>
    </lineage>
</organism>